<comment type="caution">
    <text evidence="2">The sequence shown here is derived from an EMBL/GenBank/DDBJ whole genome shotgun (WGS) entry which is preliminary data.</text>
</comment>
<evidence type="ECO:0000256" key="1">
    <source>
        <dbReference type="SAM" id="MobiDB-lite"/>
    </source>
</evidence>
<evidence type="ECO:0000313" key="3">
    <source>
        <dbReference type="Proteomes" id="UP000701801"/>
    </source>
</evidence>
<reference evidence="2" key="1">
    <citation type="submission" date="2021-07" db="EMBL/GenBank/DDBJ databases">
        <authorList>
            <person name="Durling M."/>
        </authorList>
    </citation>
    <scope>NUCLEOTIDE SEQUENCE</scope>
</reference>
<dbReference type="AlphaFoldDB" id="A0A9N9M4W1"/>
<protein>
    <submittedName>
        <fullName evidence="2">Uncharacterized protein</fullName>
    </submittedName>
</protein>
<feature type="region of interest" description="Disordered" evidence="1">
    <location>
        <begin position="30"/>
        <end position="63"/>
    </location>
</feature>
<sequence>MAAKFTWDHPCLKKQDFVALTNLLSLRSNGQVKPSSNDDIDQDEQASGKDYAESIDTTSPQQISEFGNDKLKKRFLDVMAEFASREAGGSHVTCTAIRAHGENSEIYVARNEPFDDYDKDFFFKFGSLLNEWSRLSASQKAVESPKSSDDLFTKWFDWSLSPETNALAAHTEKIWSGMLSYQSTKIQTTYIPRLKRSLKKCNENLVFGPDIVVQVRLQYNEFRDRVLNKESHQLTLTECGKFVTEAYDIWRARDAKHVNHLLNDSPPAFTDTRKLWENIYYLGRLQGAFATIKESLATIPSFSRIKFTLVEAREVLITPLQNKLGLEVTFKLLGLHLDSATIKQDLVKSLASCAGAFFSGLELLLPEDAMVNSFIPGLCHQARTFDKATTR</sequence>
<organism evidence="2 3">
    <name type="scientific">Hymenoscyphus albidus</name>
    <dbReference type="NCBI Taxonomy" id="595503"/>
    <lineage>
        <taxon>Eukaryota</taxon>
        <taxon>Fungi</taxon>
        <taxon>Dikarya</taxon>
        <taxon>Ascomycota</taxon>
        <taxon>Pezizomycotina</taxon>
        <taxon>Leotiomycetes</taxon>
        <taxon>Helotiales</taxon>
        <taxon>Helotiaceae</taxon>
        <taxon>Hymenoscyphus</taxon>
    </lineage>
</organism>
<dbReference type="EMBL" id="CAJVRM010000753">
    <property type="protein sequence ID" value="CAG8984236.1"/>
    <property type="molecule type" value="Genomic_DNA"/>
</dbReference>
<gene>
    <name evidence="2" type="ORF">HYALB_00004219</name>
</gene>
<evidence type="ECO:0000313" key="2">
    <source>
        <dbReference type="EMBL" id="CAG8984236.1"/>
    </source>
</evidence>
<name>A0A9N9M4W1_9HELO</name>
<dbReference type="OrthoDB" id="3564405at2759"/>
<dbReference type="Proteomes" id="UP000701801">
    <property type="component" value="Unassembled WGS sequence"/>
</dbReference>
<proteinExistence type="predicted"/>
<accession>A0A9N9M4W1</accession>
<keyword evidence="3" id="KW-1185">Reference proteome</keyword>